<organism evidence="1 2">
    <name type="scientific">Salibacterium salarium</name>
    <dbReference type="NCBI Taxonomy" id="284579"/>
    <lineage>
        <taxon>Bacteria</taxon>
        <taxon>Bacillati</taxon>
        <taxon>Bacillota</taxon>
        <taxon>Bacilli</taxon>
        <taxon>Bacillales</taxon>
        <taxon>Bacillaceae</taxon>
    </lineage>
</organism>
<gene>
    <name evidence="1" type="ORF">D7Z54_09115</name>
</gene>
<dbReference type="AlphaFoldDB" id="A0A3R9PM41"/>
<evidence type="ECO:0000313" key="2">
    <source>
        <dbReference type="Proteomes" id="UP000275076"/>
    </source>
</evidence>
<proteinExistence type="predicted"/>
<evidence type="ECO:0000313" key="1">
    <source>
        <dbReference type="EMBL" id="RSL33839.1"/>
    </source>
</evidence>
<accession>A0A3R9PM41</accession>
<dbReference type="RefSeq" id="WP_125555520.1">
    <property type="nucleotide sequence ID" value="NZ_RBVX01000006.1"/>
</dbReference>
<dbReference type="EMBL" id="RBVX01000006">
    <property type="protein sequence ID" value="RSL33839.1"/>
    <property type="molecule type" value="Genomic_DNA"/>
</dbReference>
<comment type="caution">
    <text evidence="1">The sequence shown here is derived from an EMBL/GenBank/DDBJ whole genome shotgun (WGS) entry which is preliminary data.</text>
</comment>
<protein>
    <submittedName>
        <fullName evidence="1">Uncharacterized protein</fullName>
    </submittedName>
</protein>
<reference evidence="1 2" key="1">
    <citation type="submission" date="2018-10" db="EMBL/GenBank/DDBJ databases">
        <title>Draft genome sequence of Bacillus salarius IM0101, isolated from a hypersaline soil in Inner Mongolia, China.</title>
        <authorList>
            <person name="Yamprayoonswat W."/>
            <person name="Boonvisut S."/>
            <person name="Jumpathong W."/>
            <person name="Sittihan S."/>
            <person name="Ruangsuj P."/>
            <person name="Wanthongcharoen S."/>
            <person name="Thongpramul N."/>
            <person name="Pimmason S."/>
            <person name="Yu B."/>
            <person name="Yasawong M."/>
        </authorList>
    </citation>
    <scope>NUCLEOTIDE SEQUENCE [LARGE SCALE GENOMIC DNA]</scope>
    <source>
        <strain evidence="1 2">IM0101</strain>
    </source>
</reference>
<sequence>MERTVIKRNLLVFTLRESYKKLLEDMSDENKHGGSAINKDWITKFDNGDLTNADLAGLFAIHVRRGMD</sequence>
<keyword evidence="2" id="KW-1185">Reference proteome</keyword>
<name>A0A3R9PM41_9BACI</name>
<dbReference type="Proteomes" id="UP000275076">
    <property type="component" value="Unassembled WGS sequence"/>
</dbReference>